<dbReference type="InterPro" id="IPR029016">
    <property type="entry name" value="GAF-like_dom_sf"/>
</dbReference>
<dbReference type="EMBL" id="BNAG01000001">
    <property type="protein sequence ID" value="GHE53231.1"/>
    <property type="molecule type" value="Genomic_DNA"/>
</dbReference>
<keyword evidence="2" id="KW-0472">Membrane</keyword>
<dbReference type="SUPFAM" id="SSF55781">
    <property type="entry name" value="GAF domain-like"/>
    <property type="match status" value="1"/>
</dbReference>
<dbReference type="PANTHER" id="PTHR43156">
    <property type="entry name" value="STAGE II SPORULATION PROTEIN E-RELATED"/>
    <property type="match status" value="1"/>
</dbReference>
<evidence type="ECO:0000313" key="4">
    <source>
        <dbReference type="EMBL" id="GHE53231.1"/>
    </source>
</evidence>
<comment type="caution">
    <text evidence="4">The sequence shown here is derived from an EMBL/GenBank/DDBJ whole genome shotgun (WGS) entry which is preliminary data.</text>
</comment>
<keyword evidence="5" id="KW-1185">Reference proteome</keyword>
<keyword evidence="2" id="KW-1133">Transmembrane helix</keyword>
<dbReference type="InterPro" id="IPR036457">
    <property type="entry name" value="PPM-type-like_dom_sf"/>
</dbReference>
<dbReference type="SUPFAM" id="SSF81606">
    <property type="entry name" value="PP2C-like"/>
    <property type="match status" value="1"/>
</dbReference>
<dbReference type="InterPro" id="IPR001932">
    <property type="entry name" value="PPM-type_phosphatase-like_dom"/>
</dbReference>
<dbReference type="Proteomes" id="UP000658258">
    <property type="component" value="Unassembled WGS sequence"/>
</dbReference>
<evidence type="ECO:0000259" key="3">
    <source>
        <dbReference type="SMART" id="SM00331"/>
    </source>
</evidence>
<accession>A0ABQ3I0K2</accession>
<protein>
    <recommendedName>
        <fullName evidence="3">PPM-type phosphatase domain-containing protein</fullName>
    </recommendedName>
</protein>
<evidence type="ECO:0000256" key="1">
    <source>
        <dbReference type="ARBA" id="ARBA00022801"/>
    </source>
</evidence>
<dbReference type="Pfam" id="PF01590">
    <property type="entry name" value="GAF"/>
    <property type="match status" value="1"/>
</dbReference>
<feature type="transmembrane region" description="Helical" evidence="2">
    <location>
        <begin position="250"/>
        <end position="273"/>
    </location>
</feature>
<keyword evidence="2" id="KW-0812">Transmembrane</keyword>
<dbReference type="InterPro" id="IPR003018">
    <property type="entry name" value="GAF"/>
</dbReference>
<dbReference type="Gene3D" id="3.30.450.40">
    <property type="match status" value="1"/>
</dbReference>
<feature type="transmembrane region" description="Helical" evidence="2">
    <location>
        <begin position="78"/>
        <end position="99"/>
    </location>
</feature>
<dbReference type="InterPro" id="IPR052016">
    <property type="entry name" value="Bact_Sigma-Reg"/>
</dbReference>
<organism evidence="4 5">
    <name type="scientific">Roseivirga thermotolerans</name>
    <dbReference type="NCBI Taxonomy" id="1758176"/>
    <lineage>
        <taxon>Bacteria</taxon>
        <taxon>Pseudomonadati</taxon>
        <taxon>Bacteroidota</taxon>
        <taxon>Cytophagia</taxon>
        <taxon>Cytophagales</taxon>
        <taxon>Roseivirgaceae</taxon>
        <taxon>Roseivirga</taxon>
    </lineage>
</organism>
<evidence type="ECO:0000256" key="2">
    <source>
        <dbReference type="SAM" id="Phobius"/>
    </source>
</evidence>
<reference evidence="5" key="1">
    <citation type="journal article" date="2019" name="Int. J. Syst. Evol. Microbiol.">
        <title>The Global Catalogue of Microorganisms (GCM) 10K type strain sequencing project: providing services to taxonomists for standard genome sequencing and annotation.</title>
        <authorList>
            <consortium name="The Broad Institute Genomics Platform"/>
            <consortium name="The Broad Institute Genome Sequencing Center for Infectious Disease"/>
            <person name="Wu L."/>
            <person name="Ma J."/>
        </authorList>
    </citation>
    <scope>NUCLEOTIDE SEQUENCE [LARGE SCALE GENOMIC DNA]</scope>
    <source>
        <strain evidence="5">CGMCC 1.15111</strain>
    </source>
</reference>
<dbReference type="Gene3D" id="3.60.40.10">
    <property type="entry name" value="PPM-type phosphatase domain"/>
    <property type="match status" value="1"/>
</dbReference>
<feature type="transmembrane region" description="Helical" evidence="2">
    <location>
        <begin position="180"/>
        <end position="200"/>
    </location>
</feature>
<dbReference type="PANTHER" id="PTHR43156:SF2">
    <property type="entry name" value="STAGE II SPORULATION PROTEIN E"/>
    <property type="match status" value="1"/>
</dbReference>
<gene>
    <name evidence="4" type="ORF">GCM10011340_04600</name>
</gene>
<feature type="transmembrane region" description="Helical" evidence="2">
    <location>
        <begin position="152"/>
        <end position="174"/>
    </location>
</feature>
<name>A0ABQ3I0K2_9BACT</name>
<evidence type="ECO:0000313" key="5">
    <source>
        <dbReference type="Proteomes" id="UP000658258"/>
    </source>
</evidence>
<proteinExistence type="predicted"/>
<feature type="transmembrane region" description="Helical" evidence="2">
    <location>
        <begin position="47"/>
        <end position="66"/>
    </location>
</feature>
<dbReference type="Pfam" id="PF07228">
    <property type="entry name" value="SpoIIE"/>
    <property type="match status" value="1"/>
</dbReference>
<feature type="domain" description="PPM-type phosphatase" evidence="3">
    <location>
        <begin position="468"/>
        <end position="689"/>
    </location>
</feature>
<dbReference type="SMART" id="SM00331">
    <property type="entry name" value="PP2C_SIG"/>
    <property type="match status" value="1"/>
</dbReference>
<dbReference type="RefSeq" id="WP_229838491.1">
    <property type="nucleotide sequence ID" value="NZ_BNAG01000001.1"/>
</dbReference>
<sequence length="690" mass="79177">MSINFKLTPKFYMRLSMVLAILLWLIASLIDVLQVFAIKNGVELGISPSIPLLLMDFFYVFIIVYYRFRIRKVDSGNFVDLLWRVFAIGLVTTIISLAFRLFYDSIADTVLAKNEFLNVFITSVNTAIISVFLISTFTVWKKLILYQKSKRLLFYWHAFELLVVGSIFFNLTGLELEESLIFKIVFAAMALMSIILSGNLKWVAYLNFKQKWKSILLIVLITIYIFYFFAELYVPPAESMDFLNPIKSLFVITLFTFLLFYSVFSLLVILFNLPTSSVFERKMEEAINFQRLSQSIQSGENEEQIFDILLTSSMNAVYATAGWIEVSKDESTVHFINKNISRESINRVKEQVMSSKSRTVMKNPLSSSNTDTDRILVTLKKSSYKSVFVVPITVQNKVTGFMYLLSEVSDGFNKEMINIINTFASQASISIENFRLMGEAISNERYKEELDIAKRVQRALLPEKLDHDENFSIHAFTIAAAEVGGDYYDTFRLSDHKFAIVIGDVSGKGTSAAFHMSQMKGIFQSLAQMDLPADEFLFRANKALSQCLERTSFITLTYFILDTHSKTMQFSRAGHCPTLYYSKRDKVAQYFQNKGLGLGILRNDSFRKFIHINELAFEKDDILVLYTDGISEASNAQGEEFGYDRMKSLLEKNAHYDPVMIQKIFIGKLYEFCGTKDLNDDYTMVVIKFN</sequence>
<feature type="transmembrane region" description="Helical" evidence="2">
    <location>
        <begin position="212"/>
        <end position="230"/>
    </location>
</feature>
<feature type="transmembrane region" description="Helical" evidence="2">
    <location>
        <begin position="119"/>
        <end position="140"/>
    </location>
</feature>
<keyword evidence="1" id="KW-0378">Hydrolase</keyword>